<name>A0A2I0AZJ8_9ASPA</name>
<sequence length="65" mass="6888">MVAAPASSSLMVAALASPSQTRALRRSAISALPSRAHVQQILQVSQHVVHVFVLGRQLPVHSPLL</sequence>
<dbReference type="EMBL" id="KZ451934">
    <property type="protein sequence ID" value="PKA60967.1"/>
    <property type="molecule type" value="Genomic_DNA"/>
</dbReference>
<evidence type="ECO:0000313" key="1">
    <source>
        <dbReference type="EMBL" id="PKA60967.1"/>
    </source>
</evidence>
<organism evidence="1 2">
    <name type="scientific">Apostasia shenzhenica</name>
    <dbReference type="NCBI Taxonomy" id="1088818"/>
    <lineage>
        <taxon>Eukaryota</taxon>
        <taxon>Viridiplantae</taxon>
        <taxon>Streptophyta</taxon>
        <taxon>Embryophyta</taxon>
        <taxon>Tracheophyta</taxon>
        <taxon>Spermatophyta</taxon>
        <taxon>Magnoliopsida</taxon>
        <taxon>Liliopsida</taxon>
        <taxon>Asparagales</taxon>
        <taxon>Orchidaceae</taxon>
        <taxon>Apostasioideae</taxon>
        <taxon>Apostasia</taxon>
    </lineage>
</organism>
<dbReference type="Proteomes" id="UP000236161">
    <property type="component" value="Unassembled WGS sequence"/>
</dbReference>
<gene>
    <name evidence="1" type="ORF">AXF42_Ash019956</name>
</gene>
<keyword evidence="2" id="KW-1185">Reference proteome</keyword>
<evidence type="ECO:0000313" key="2">
    <source>
        <dbReference type="Proteomes" id="UP000236161"/>
    </source>
</evidence>
<proteinExistence type="predicted"/>
<reference evidence="1 2" key="1">
    <citation type="journal article" date="2017" name="Nature">
        <title>The Apostasia genome and the evolution of orchids.</title>
        <authorList>
            <person name="Zhang G.Q."/>
            <person name="Liu K.W."/>
            <person name="Li Z."/>
            <person name="Lohaus R."/>
            <person name="Hsiao Y.Y."/>
            <person name="Niu S.C."/>
            <person name="Wang J.Y."/>
            <person name="Lin Y.C."/>
            <person name="Xu Q."/>
            <person name="Chen L.J."/>
            <person name="Yoshida K."/>
            <person name="Fujiwara S."/>
            <person name="Wang Z.W."/>
            <person name="Zhang Y.Q."/>
            <person name="Mitsuda N."/>
            <person name="Wang M."/>
            <person name="Liu G.H."/>
            <person name="Pecoraro L."/>
            <person name="Huang H.X."/>
            <person name="Xiao X.J."/>
            <person name="Lin M."/>
            <person name="Wu X.Y."/>
            <person name="Wu W.L."/>
            <person name="Chen Y.Y."/>
            <person name="Chang S.B."/>
            <person name="Sakamoto S."/>
            <person name="Ohme-Takagi M."/>
            <person name="Yagi M."/>
            <person name="Zeng S.J."/>
            <person name="Shen C.Y."/>
            <person name="Yeh C.M."/>
            <person name="Luo Y.B."/>
            <person name="Tsai W.C."/>
            <person name="Van de Peer Y."/>
            <person name="Liu Z.J."/>
        </authorList>
    </citation>
    <scope>NUCLEOTIDE SEQUENCE [LARGE SCALE GENOMIC DNA]</scope>
    <source>
        <strain evidence="2">cv. Shenzhen</strain>
        <tissue evidence="1">Stem</tissue>
    </source>
</reference>
<protein>
    <submittedName>
        <fullName evidence="1">Uncharacterized protein</fullName>
    </submittedName>
</protein>
<accession>A0A2I0AZJ8</accession>
<dbReference type="AlphaFoldDB" id="A0A2I0AZJ8"/>